<dbReference type="EMBL" id="PNCI01000036">
    <property type="protein sequence ID" value="TMP27199.1"/>
    <property type="molecule type" value="Genomic_DNA"/>
</dbReference>
<dbReference type="Proteomes" id="UP000310249">
    <property type="component" value="Unassembled WGS sequence"/>
</dbReference>
<reference evidence="3" key="2">
    <citation type="submission" date="2019-06" db="EMBL/GenBank/DDBJ databases">
        <title>Co-occurence of chitin degradation, pigmentation and bioactivity in marine Pseudoalteromonas.</title>
        <authorList>
            <person name="Sonnenschein E.C."/>
            <person name="Bech P.K."/>
        </authorList>
    </citation>
    <scope>NUCLEOTIDE SEQUENCE [LARGE SCALE GENOMIC DNA]</scope>
    <source>
        <strain evidence="3">S2676</strain>
    </source>
</reference>
<name>A0A5S3WIV4_9GAMM</name>
<feature type="transmembrane region" description="Helical" evidence="1">
    <location>
        <begin position="44"/>
        <end position="66"/>
    </location>
</feature>
<accession>A0A5S3WIV4</accession>
<feature type="transmembrane region" description="Helical" evidence="1">
    <location>
        <begin position="7"/>
        <end position="24"/>
    </location>
</feature>
<gene>
    <name evidence="2" type="ORF">CWB99_15900</name>
</gene>
<dbReference type="AlphaFoldDB" id="A0A5S3WIV4"/>
<protein>
    <submittedName>
        <fullName evidence="2">Uncharacterized protein</fullName>
    </submittedName>
</protein>
<comment type="caution">
    <text evidence="2">The sequence shown here is derived from an EMBL/GenBank/DDBJ whole genome shotgun (WGS) entry which is preliminary data.</text>
</comment>
<reference evidence="2 3" key="1">
    <citation type="submission" date="2018-01" db="EMBL/GenBank/DDBJ databases">
        <authorList>
            <person name="Paulsen S."/>
            <person name="Gram L.K."/>
        </authorList>
    </citation>
    <scope>NUCLEOTIDE SEQUENCE [LARGE SCALE GENOMIC DNA]</scope>
    <source>
        <strain evidence="2 3">S2676</strain>
    </source>
</reference>
<keyword evidence="1" id="KW-1133">Transmembrane helix</keyword>
<keyword evidence="1" id="KW-0472">Membrane</keyword>
<proteinExistence type="predicted"/>
<keyword evidence="1" id="KW-0812">Transmembrane</keyword>
<evidence type="ECO:0000313" key="3">
    <source>
        <dbReference type="Proteomes" id="UP000310249"/>
    </source>
</evidence>
<dbReference type="RefSeq" id="WP_138552781.1">
    <property type="nucleotide sequence ID" value="NZ_PNCH01000046.1"/>
</dbReference>
<organism evidence="2 3">
    <name type="scientific">Pseudoalteromonas rubra</name>
    <dbReference type="NCBI Taxonomy" id="43658"/>
    <lineage>
        <taxon>Bacteria</taxon>
        <taxon>Pseudomonadati</taxon>
        <taxon>Pseudomonadota</taxon>
        <taxon>Gammaproteobacteria</taxon>
        <taxon>Alteromonadales</taxon>
        <taxon>Pseudoalteromonadaceae</taxon>
        <taxon>Pseudoalteromonas</taxon>
    </lineage>
</organism>
<evidence type="ECO:0000256" key="1">
    <source>
        <dbReference type="SAM" id="Phobius"/>
    </source>
</evidence>
<evidence type="ECO:0000313" key="2">
    <source>
        <dbReference type="EMBL" id="TMP27199.1"/>
    </source>
</evidence>
<sequence>MTKKVTSISNGLASILGMGMLYLAEQLESESIKIGIMAITPGLTLYVAYLSKLVGNISSLGAFKLLMSLSTNKQLKQLRKALDDPYISPEMKKKLQSKYDETYKLSVDIVEEDITSVGKWVDSARDNLNAEMKKDYRDNKDLTASLAAQEKEKSSET</sequence>